<dbReference type="Proteomes" id="UP000277300">
    <property type="component" value="Unassembled WGS sequence"/>
</dbReference>
<evidence type="ECO:0000313" key="1">
    <source>
        <dbReference type="EMBL" id="RLN60015.1"/>
    </source>
</evidence>
<comment type="caution">
    <text evidence="1">The sequence shown here is derived from an EMBL/GenBank/DDBJ whole genome shotgun (WGS) entry which is preliminary data.</text>
</comment>
<evidence type="ECO:0000313" key="2">
    <source>
        <dbReference type="Proteomes" id="UP000277300"/>
    </source>
</evidence>
<organism evidence="1 2">
    <name type="scientific">Phytophthora kernoviae</name>
    <dbReference type="NCBI Taxonomy" id="325452"/>
    <lineage>
        <taxon>Eukaryota</taxon>
        <taxon>Sar</taxon>
        <taxon>Stramenopiles</taxon>
        <taxon>Oomycota</taxon>
        <taxon>Peronosporomycetes</taxon>
        <taxon>Peronosporales</taxon>
        <taxon>Peronosporaceae</taxon>
        <taxon>Phytophthora</taxon>
    </lineage>
</organism>
<dbReference type="AlphaFoldDB" id="A0A3F2RLN5"/>
<name>A0A3F2RLN5_9STRA</name>
<proteinExistence type="predicted"/>
<accession>A0A3F2RLN5</accession>
<reference evidence="1 2" key="1">
    <citation type="submission" date="2018-07" db="EMBL/GenBank/DDBJ databases">
        <title>Genome sequencing of oomycete isolates from Chile give support for New Zealand origin for Phytophthora kernoviae and make available the first Nothophytophthora sp. genome.</title>
        <authorList>
            <person name="Studholme D.J."/>
            <person name="Sanfuentes E."/>
            <person name="Panda P."/>
            <person name="Hill R."/>
            <person name="Sambles C."/>
            <person name="Grant M."/>
            <person name="Williams N.M."/>
            <person name="Mcdougal R.L."/>
        </authorList>
    </citation>
    <scope>NUCLEOTIDE SEQUENCE [LARGE SCALE GENOMIC DNA]</scope>
    <source>
        <strain evidence="1">Chile6</strain>
    </source>
</reference>
<dbReference type="EMBL" id="MBDO02000204">
    <property type="protein sequence ID" value="RLN60015.1"/>
    <property type="molecule type" value="Genomic_DNA"/>
</dbReference>
<sequence length="204" mass="22882">MTICVADHNRPLQLQKLQKLMPHDCAIVAEQKGEDVELPTVHRPQGLQQGLQLDLEVHRRWNASVPSVGFLNSVDCIKIQKTQESDDKTVMYVLEVFLSLPTSRLPTSSCEPTDASSPRGHSCRPTFKAERSFSDFEELRQNPRGIAKLTSGTKKRKQILTTFINDFVVMGQRRAPKVGKRKCEAQGLVPAMLEAFLLDHASDC</sequence>
<protein>
    <recommendedName>
        <fullName evidence="3">PX domain-containing protein</fullName>
    </recommendedName>
</protein>
<dbReference type="OrthoDB" id="152358at2759"/>
<evidence type="ECO:0008006" key="3">
    <source>
        <dbReference type="Google" id="ProtNLM"/>
    </source>
</evidence>
<gene>
    <name evidence="1" type="ORF">BBP00_00006190</name>
</gene>